<protein>
    <submittedName>
        <fullName evidence="1">Uncharacterized protein</fullName>
    </submittedName>
</protein>
<dbReference type="Proteomes" id="UP001292079">
    <property type="component" value="Unassembled WGS sequence"/>
</dbReference>
<organism evidence="1 2">
    <name type="scientific">Schistosoma mekongi</name>
    <name type="common">Parasitic worm</name>
    <dbReference type="NCBI Taxonomy" id="38744"/>
    <lineage>
        <taxon>Eukaryota</taxon>
        <taxon>Metazoa</taxon>
        <taxon>Spiralia</taxon>
        <taxon>Lophotrochozoa</taxon>
        <taxon>Platyhelminthes</taxon>
        <taxon>Trematoda</taxon>
        <taxon>Digenea</taxon>
        <taxon>Strigeidida</taxon>
        <taxon>Schistosomatoidea</taxon>
        <taxon>Schistosomatidae</taxon>
        <taxon>Schistosoma</taxon>
    </lineage>
</organism>
<gene>
    <name evidence="1" type="ORF">MN116_006995</name>
</gene>
<reference evidence="1" key="1">
    <citation type="submission" date="2022-04" db="EMBL/GenBank/DDBJ databases">
        <authorList>
            <person name="Xu L."/>
            <person name="Lv Z."/>
        </authorList>
    </citation>
    <scope>NUCLEOTIDE SEQUENCE</scope>
    <source>
        <strain evidence="1">LV_2022a</strain>
    </source>
</reference>
<name>A0AAE1Z8P9_SCHME</name>
<dbReference type="Gene3D" id="1.25.40.20">
    <property type="entry name" value="Ankyrin repeat-containing domain"/>
    <property type="match status" value="1"/>
</dbReference>
<dbReference type="AlphaFoldDB" id="A0AAE1Z8P9"/>
<evidence type="ECO:0000313" key="1">
    <source>
        <dbReference type="EMBL" id="KAK4469443.1"/>
    </source>
</evidence>
<dbReference type="InterPro" id="IPR036770">
    <property type="entry name" value="Ankyrin_rpt-contain_sf"/>
</dbReference>
<dbReference type="SUPFAM" id="SSF48403">
    <property type="entry name" value="Ankyrin repeat"/>
    <property type="match status" value="1"/>
</dbReference>
<accession>A0AAE1Z8P9</accession>
<evidence type="ECO:0000313" key="2">
    <source>
        <dbReference type="Proteomes" id="UP001292079"/>
    </source>
</evidence>
<comment type="caution">
    <text evidence="1">The sequence shown here is derived from an EMBL/GenBank/DDBJ whole genome shotgun (WGS) entry which is preliminary data.</text>
</comment>
<keyword evidence="2" id="KW-1185">Reference proteome</keyword>
<proteinExistence type="predicted"/>
<reference evidence="1" key="2">
    <citation type="journal article" date="2023" name="Infect Dis Poverty">
        <title>Chromosome-scale genome of the human blood fluke Schistosoma mekongi and its implications for public health.</title>
        <authorList>
            <person name="Zhou M."/>
            <person name="Xu L."/>
            <person name="Xu D."/>
            <person name="Chen W."/>
            <person name="Khan J."/>
            <person name="Hu Y."/>
            <person name="Huang H."/>
            <person name="Wei H."/>
            <person name="Zhang Y."/>
            <person name="Chusongsang P."/>
            <person name="Tanasarnprasert K."/>
            <person name="Hu X."/>
            <person name="Limpanont Y."/>
            <person name="Lv Z."/>
        </authorList>
    </citation>
    <scope>NUCLEOTIDE SEQUENCE</scope>
    <source>
        <strain evidence="1">LV_2022a</strain>
    </source>
</reference>
<sequence length="378" mass="43715">MPTATSTPLNFPDIFVSHTLSHATTKKQRSQHNQRRLNLIERLKKPKTFGLYLIAKKNQRNITSFQISLSYKILCRSPNSTLHNNSSIHYKLLPINFLKNDMSARTQQLPREITTNRLRALILPSPHNREKGNQNANLKPYSKKHTKKSAELQLMCDNYRSAKFQSKLFKTKRFLDPKLCNQLNYNGSRLKFFYDALYECNFPAIKFVLEREPGLILDSLEPNTGYSILLAALLTKSSLKREKLIKLLLKYLTKFLNMHNDFINESEICEQIIQLNDPIEGRDCIGWTCILGFENEFHLLIKYLLAGINLHKSDVYGNSYLHLAVIGGSVNIVDYLCELMRKYCIPIVNCINFSGLNPIQLAYHLNFYSILNILEKPI</sequence>
<dbReference type="EMBL" id="JALJAT010000005">
    <property type="protein sequence ID" value="KAK4469443.1"/>
    <property type="molecule type" value="Genomic_DNA"/>
</dbReference>